<dbReference type="HOGENOM" id="CLU_1268581_0_0_1"/>
<dbReference type="Proteomes" id="UP000002051">
    <property type="component" value="Chromosome 6"/>
</dbReference>
<keyword evidence="4" id="KW-1185">Reference proteome</keyword>
<reference evidence="3" key="3">
    <citation type="submission" date="2015-04" db="UniProtKB">
        <authorList>
            <consortium name="EnsemblPlants"/>
        </authorList>
    </citation>
    <scope>IDENTIFICATION</scope>
    <source>
        <strain evidence="3">cv. Jemalong A17</strain>
    </source>
</reference>
<feature type="region of interest" description="Disordered" evidence="1">
    <location>
        <begin position="176"/>
        <end position="218"/>
    </location>
</feature>
<dbReference type="EMBL" id="CM001222">
    <property type="protein sequence ID" value="KEH26581.1"/>
    <property type="molecule type" value="Genomic_DNA"/>
</dbReference>
<sequence>MGGDYGMLILSHDYGGSVLCKMLGWSRSALRPLRCTGAAKSRRNGREIVEKMGTTNKINKKLKNSLILGLKLRGHPSPKNTSPAHLPLRSPPPESTIMSSDRFMKWLYGYNTTTSSVNTSSFGNDVLGIIKSMQILEVQFGNLHASSPSSFINNMNDVINNMMMLNTSSAYDHPGLLGGSSSHSQQLSSHTNNVLATDGDKARASNIHNMKMKNEEVV</sequence>
<dbReference type="EnsemblPlants" id="KEH26581">
    <property type="protein sequence ID" value="KEH26581"/>
    <property type="gene ID" value="MTR_6g465230"/>
</dbReference>
<gene>
    <name evidence="2" type="ordered locus">MTR_6g465230</name>
</gene>
<evidence type="ECO:0000256" key="1">
    <source>
        <dbReference type="SAM" id="MobiDB-lite"/>
    </source>
</evidence>
<feature type="compositionally biased region" description="Low complexity" evidence="1">
    <location>
        <begin position="179"/>
        <end position="190"/>
    </location>
</feature>
<organism evidence="2 4">
    <name type="scientific">Medicago truncatula</name>
    <name type="common">Barrel medic</name>
    <name type="synonym">Medicago tribuloides</name>
    <dbReference type="NCBI Taxonomy" id="3880"/>
    <lineage>
        <taxon>Eukaryota</taxon>
        <taxon>Viridiplantae</taxon>
        <taxon>Streptophyta</taxon>
        <taxon>Embryophyta</taxon>
        <taxon>Tracheophyta</taxon>
        <taxon>Spermatophyta</taxon>
        <taxon>Magnoliopsida</taxon>
        <taxon>eudicotyledons</taxon>
        <taxon>Gunneridae</taxon>
        <taxon>Pentapetalae</taxon>
        <taxon>rosids</taxon>
        <taxon>fabids</taxon>
        <taxon>Fabales</taxon>
        <taxon>Fabaceae</taxon>
        <taxon>Papilionoideae</taxon>
        <taxon>50 kb inversion clade</taxon>
        <taxon>NPAAA clade</taxon>
        <taxon>Hologalegina</taxon>
        <taxon>IRL clade</taxon>
        <taxon>Trifolieae</taxon>
        <taxon>Medicago</taxon>
    </lineage>
</organism>
<evidence type="ECO:0000313" key="3">
    <source>
        <dbReference type="EnsemblPlants" id="KEH26581"/>
    </source>
</evidence>
<reference evidence="2 4" key="2">
    <citation type="journal article" date="2014" name="BMC Genomics">
        <title>An improved genome release (version Mt4.0) for the model legume Medicago truncatula.</title>
        <authorList>
            <person name="Tang H."/>
            <person name="Krishnakumar V."/>
            <person name="Bidwell S."/>
            <person name="Rosen B."/>
            <person name="Chan A."/>
            <person name="Zhou S."/>
            <person name="Gentzbittel L."/>
            <person name="Childs K.L."/>
            <person name="Yandell M."/>
            <person name="Gundlach H."/>
            <person name="Mayer K.F."/>
            <person name="Schwartz D.C."/>
            <person name="Town C.D."/>
        </authorList>
    </citation>
    <scope>GENOME REANNOTATION</scope>
    <source>
        <strain evidence="2">A17</strain>
        <strain evidence="3 4">cv. Jemalong A17</strain>
    </source>
</reference>
<protein>
    <submittedName>
        <fullName evidence="2 3">Uncharacterized protein</fullName>
    </submittedName>
</protein>
<feature type="region of interest" description="Disordered" evidence="1">
    <location>
        <begin position="73"/>
        <end position="92"/>
    </location>
</feature>
<reference evidence="2 4" key="1">
    <citation type="journal article" date="2011" name="Nature">
        <title>The Medicago genome provides insight into the evolution of rhizobial symbioses.</title>
        <authorList>
            <person name="Young N.D."/>
            <person name="Debelle F."/>
            <person name="Oldroyd G.E."/>
            <person name="Geurts R."/>
            <person name="Cannon S.B."/>
            <person name="Udvardi M.K."/>
            <person name="Benedito V.A."/>
            <person name="Mayer K.F."/>
            <person name="Gouzy J."/>
            <person name="Schoof H."/>
            <person name="Van de Peer Y."/>
            <person name="Proost S."/>
            <person name="Cook D.R."/>
            <person name="Meyers B.C."/>
            <person name="Spannagl M."/>
            <person name="Cheung F."/>
            <person name="De Mita S."/>
            <person name="Krishnakumar V."/>
            <person name="Gundlach H."/>
            <person name="Zhou S."/>
            <person name="Mudge J."/>
            <person name="Bharti A.K."/>
            <person name="Murray J.D."/>
            <person name="Naoumkina M.A."/>
            <person name="Rosen B."/>
            <person name="Silverstein K.A."/>
            <person name="Tang H."/>
            <person name="Rombauts S."/>
            <person name="Zhao P.X."/>
            <person name="Zhou P."/>
            <person name="Barbe V."/>
            <person name="Bardou P."/>
            <person name="Bechner M."/>
            <person name="Bellec A."/>
            <person name="Berger A."/>
            <person name="Berges H."/>
            <person name="Bidwell S."/>
            <person name="Bisseling T."/>
            <person name="Choisne N."/>
            <person name="Couloux A."/>
            <person name="Denny R."/>
            <person name="Deshpande S."/>
            <person name="Dai X."/>
            <person name="Doyle J.J."/>
            <person name="Dudez A.M."/>
            <person name="Farmer A.D."/>
            <person name="Fouteau S."/>
            <person name="Franken C."/>
            <person name="Gibelin C."/>
            <person name="Gish J."/>
            <person name="Goldstein S."/>
            <person name="Gonzalez A.J."/>
            <person name="Green P.J."/>
            <person name="Hallab A."/>
            <person name="Hartog M."/>
            <person name="Hua A."/>
            <person name="Humphray S.J."/>
            <person name="Jeong D.H."/>
            <person name="Jing Y."/>
            <person name="Jocker A."/>
            <person name="Kenton S.M."/>
            <person name="Kim D.J."/>
            <person name="Klee K."/>
            <person name="Lai H."/>
            <person name="Lang C."/>
            <person name="Lin S."/>
            <person name="Macmil S.L."/>
            <person name="Magdelenat G."/>
            <person name="Matthews L."/>
            <person name="McCorrison J."/>
            <person name="Monaghan E.L."/>
            <person name="Mun J.H."/>
            <person name="Najar F.Z."/>
            <person name="Nicholson C."/>
            <person name="Noirot C."/>
            <person name="O'Bleness M."/>
            <person name="Paule C.R."/>
            <person name="Poulain J."/>
            <person name="Prion F."/>
            <person name="Qin B."/>
            <person name="Qu C."/>
            <person name="Retzel E.F."/>
            <person name="Riddle C."/>
            <person name="Sallet E."/>
            <person name="Samain S."/>
            <person name="Samson N."/>
            <person name="Sanders I."/>
            <person name="Saurat O."/>
            <person name="Scarpelli C."/>
            <person name="Schiex T."/>
            <person name="Segurens B."/>
            <person name="Severin A.J."/>
            <person name="Sherrier D.J."/>
            <person name="Shi R."/>
            <person name="Sims S."/>
            <person name="Singer S.R."/>
            <person name="Sinharoy S."/>
            <person name="Sterck L."/>
            <person name="Viollet A."/>
            <person name="Wang B.B."/>
            <person name="Wang K."/>
            <person name="Wang M."/>
            <person name="Wang X."/>
            <person name="Warfsmann J."/>
            <person name="Weissenbach J."/>
            <person name="White D.D."/>
            <person name="White J.D."/>
            <person name="Wiley G.B."/>
            <person name="Wincker P."/>
            <person name="Xing Y."/>
            <person name="Yang L."/>
            <person name="Yao Z."/>
            <person name="Ying F."/>
            <person name="Zhai J."/>
            <person name="Zhou L."/>
            <person name="Zuber A."/>
            <person name="Denarie J."/>
            <person name="Dixon R.A."/>
            <person name="May G.D."/>
            <person name="Schwartz D.C."/>
            <person name="Rogers J."/>
            <person name="Quetier F."/>
            <person name="Town C.D."/>
            <person name="Roe B.A."/>
        </authorList>
    </citation>
    <scope>NUCLEOTIDE SEQUENCE [LARGE SCALE GENOMIC DNA]</scope>
    <source>
        <strain evidence="2">A17</strain>
        <strain evidence="3 4">cv. Jemalong A17</strain>
    </source>
</reference>
<dbReference type="AlphaFoldDB" id="A0A072UAX3"/>
<evidence type="ECO:0000313" key="2">
    <source>
        <dbReference type="EMBL" id="KEH26581.1"/>
    </source>
</evidence>
<evidence type="ECO:0000313" key="4">
    <source>
        <dbReference type="Proteomes" id="UP000002051"/>
    </source>
</evidence>
<accession>A0A072UAX3</accession>
<name>A0A072UAX3_MEDTR</name>
<proteinExistence type="predicted"/>